<evidence type="ECO:0008006" key="4">
    <source>
        <dbReference type="Google" id="ProtNLM"/>
    </source>
</evidence>
<sequence length="114" mass="12894">MSERAFTYQSHAEGARSSVERGRSEAPALEYTRENGKAGRVRFDGVDEGTMIDRKLSIYSSKKTENQIRRQSRAAEQNGMDVRWEVPTRKEADRATRLFARVGASNMTVIVVPE</sequence>
<name>A0A1H9NBM9_9ACTN</name>
<dbReference type="Proteomes" id="UP000198504">
    <property type="component" value="Unassembled WGS sequence"/>
</dbReference>
<reference evidence="3" key="1">
    <citation type="submission" date="2016-10" db="EMBL/GenBank/DDBJ databases">
        <authorList>
            <person name="Varghese N."/>
            <person name="Submissions S."/>
        </authorList>
    </citation>
    <scope>NUCLEOTIDE SEQUENCE [LARGE SCALE GENOMIC DNA]</scope>
    <source>
        <strain evidence="3">CGMCC 4.6856</strain>
    </source>
</reference>
<accession>A0A1H9NBM9</accession>
<protein>
    <recommendedName>
        <fullName evidence="4">Tox-REase-7 domain-containing protein</fullName>
    </recommendedName>
</protein>
<organism evidence="2 3">
    <name type="scientific">Microlunatus flavus</name>
    <dbReference type="NCBI Taxonomy" id="1036181"/>
    <lineage>
        <taxon>Bacteria</taxon>
        <taxon>Bacillati</taxon>
        <taxon>Actinomycetota</taxon>
        <taxon>Actinomycetes</taxon>
        <taxon>Propionibacteriales</taxon>
        <taxon>Propionibacteriaceae</taxon>
        <taxon>Microlunatus</taxon>
    </lineage>
</organism>
<dbReference type="AlphaFoldDB" id="A0A1H9NBM9"/>
<dbReference type="STRING" id="1036181.SAMN05421756_11361"/>
<keyword evidence="3" id="KW-1185">Reference proteome</keyword>
<gene>
    <name evidence="2" type="ORF">SAMN05421756_11361</name>
</gene>
<dbReference type="EMBL" id="FOFA01000013">
    <property type="protein sequence ID" value="SER33157.1"/>
    <property type="molecule type" value="Genomic_DNA"/>
</dbReference>
<evidence type="ECO:0000313" key="3">
    <source>
        <dbReference type="Proteomes" id="UP000198504"/>
    </source>
</evidence>
<evidence type="ECO:0000256" key="1">
    <source>
        <dbReference type="SAM" id="MobiDB-lite"/>
    </source>
</evidence>
<feature type="region of interest" description="Disordered" evidence="1">
    <location>
        <begin position="1"/>
        <end position="36"/>
    </location>
</feature>
<proteinExistence type="predicted"/>
<evidence type="ECO:0000313" key="2">
    <source>
        <dbReference type="EMBL" id="SER33157.1"/>
    </source>
</evidence>